<comment type="subcellular location">
    <subcellularLocation>
        <location evidence="1">Nucleus</location>
    </subcellularLocation>
</comment>
<dbReference type="PANTHER" id="PTHR15439:SF0">
    <property type="entry name" value="CELL DIVISION CYCLE AND APOPTOSIS REGULATOR PROTEIN 1-RELATED"/>
    <property type="match status" value="1"/>
</dbReference>
<dbReference type="Pfam" id="PF08783">
    <property type="entry name" value="DWNN"/>
    <property type="match status" value="1"/>
</dbReference>
<reference evidence="10 11" key="1">
    <citation type="submission" date="2015-12" db="EMBL/GenBank/DDBJ databases">
        <title>Dictyostelia acquired genes for synthesis and detection of signals that induce cell-type specialization by lateral gene transfer from prokaryotes.</title>
        <authorList>
            <person name="Gloeckner G."/>
            <person name="Schaap P."/>
        </authorList>
    </citation>
    <scope>NUCLEOTIDE SEQUENCE [LARGE SCALE GENOMIC DNA]</scope>
    <source>
        <strain evidence="10 11">TK</strain>
    </source>
</reference>
<dbReference type="GO" id="GO:0008270">
    <property type="term" value="F:zinc ion binding"/>
    <property type="evidence" value="ECO:0007669"/>
    <property type="project" value="UniProtKB-KW"/>
</dbReference>
<evidence type="ECO:0000313" key="11">
    <source>
        <dbReference type="Proteomes" id="UP000076078"/>
    </source>
</evidence>
<dbReference type="InterPro" id="IPR036875">
    <property type="entry name" value="Znf_CCHC_sf"/>
</dbReference>
<accession>A0A151ZJT1</accession>
<dbReference type="GO" id="GO:0006397">
    <property type="term" value="P:mRNA processing"/>
    <property type="evidence" value="ECO:0007669"/>
    <property type="project" value="InterPro"/>
</dbReference>
<feature type="compositionally biased region" description="Basic and acidic residues" evidence="7">
    <location>
        <begin position="465"/>
        <end position="545"/>
    </location>
</feature>
<evidence type="ECO:0000256" key="7">
    <source>
        <dbReference type="SAM" id="MobiDB-lite"/>
    </source>
</evidence>
<dbReference type="STRING" id="361077.A0A151ZJT1"/>
<evidence type="ECO:0000259" key="8">
    <source>
        <dbReference type="PROSITE" id="PS50158"/>
    </source>
</evidence>
<dbReference type="OMA" id="SYICHRC"/>
<keyword evidence="5" id="KW-0539">Nucleus</keyword>
<proteinExistence type="predicted"/>
<feature type="compositionally biased region" description="Polar residues" evidence="7">
    <location>
        <begin position="316"/>
        <end position="341"/>
    </location>
</feature>
<dbReference type="InterPro" id="IPR014891">
    <property type="entry name" value="DWNN_domain"/>
</dbReference>
<evidence type="ECO:0000256" key="2">
    <source>
        <dbReference type="ARBA" id="ARBA00022723"/>
    </source>
</evidence>
<feature type="domain" description="CCHC-type" evidence="8">
    <location>
        <begin position="213"/>
        <end position="227"/>
    </location>
</feature>
<evidence type="ECO:0000256" key="3">
    <source>
        <dbReference type="ARBA" id="ARBA00022771"/>
    </source>
</evidence>
<dbReference type="EMBL" id="LODT01000022">
    <property type="protein sequence ID" value="KYQ94140.1"/>
    <property type="molecule type" value="Genomic_DNA"/>
</dbReference>
<dbReference type="InterPro" id="IPR025829">
    <property type="entry name" value="Zn_knuckle_CX2CX3GHX4C"/>
</dbReference>
<dbReference type="SMART" id="SM00343">
    <property type="entry name" value="ZnF_C2HC"/>
    <property type="match status" value="1"/>
</dbReference>
<keyword evidence="3 6" id="KW-0863">Zinc-finger</keyword>
<keyword evidence="4" id="KW-0862">Zinc</keyword>
<keyword evidence="2" id="KW-0479">Metal-binding</keyword>
<organism evidence="10 11">
    <name type="scientific">Tieghemostelium lacteum</name>
    <name type="common">Slime mold</name>
    <name type="synonym">Dictyostelium lacteum</name>
    <dbReference type="NCBI Taxonomy" id="361077"/>
    <lineage>
        <taxon>Eukaryota</taxon>
        <taxon>Amoebozoa</taxon>
        <taxon>Evosea</taxon>
        <taxon>Eumycetozoa</taxon>
        <taxon>Dictyostelia</taxon>
        <taxon>Dictyosteliales</taxon>
        <taxon>Raperosteliaceae</taxon>
        <taxon>Tieghemostelium</taxon>
    </lineage>
</organism>
<dbReference type="SUPFAM" id="SSF57756">
    <property type="entry name" value="Retrovirus zinc finger-like domains"/>
    <property type="match status" value="1"/>
</dbReference>
<feature type="domain" description="DWNN" evidence="9">
    <location>
        <begin position="3"/>
        <end position="78"/>
    </location>
</feature>
<protein>
    <recommendedName>
        <fullName evidence="12">CCHC-type domain-containing protein</fullName>
    </recommendedName>
</protein>
<dbReference type="GO" id="GO:0003676">
    <property type="term" value="F:nucleic acid binding"/>
    <property type="evidence" value="ECO:0007669"/>
    <property type="project" value="InterPro"/>
</dbReference>
<name>A0A151ZJT1_TIELA</name>
<dbReference type="OrthoDB" id="106784at2759"/>
<dbReference type="GO" id="GO:0005634">
    <property type="term" value="C:nucleus"/>
    <property type="evidence" value="ECO:0007669"/>
    <property type="project" value="UniProtKB-SubCell"/>
</dbReference>
<feature type="compositionally biased region" description="Low complexity" evidence="7">
    <location>
        <begin position="342"/>
        <end position="362"/>
    </location>
</feature>
<dbReference type="AlphaFoldDB" id="A0A151ZJT1"/>
<feature type="region of interest" description="Disordered" evidence="7">
    <location>
        <begin position="302"/>
        <end position="563"/>
    </location>
</feature>
<evidence type="ECO:0000256" key="4">
    <source>
        <dbReference type="ARBA" id="ARBA00022833"/>
    </source>
</evidence>
<evidence type="ECO:0000259" key="9">
    <source>
        <dbReference type="PROSITE" id="PS51282"/>
    </source>
</evidence>
<dbReference type="Proteomes" id="UP000076078">
    <property type="component" value="Unassembled WGS sequence"/>
</dbReference>
<evidence type="ECO:0000313" key="10">
    <source>
        <dbReference type="EMBL" id="KYQ94140.1"/>
    </source>
</evidence>
<evidence type="ECO:0000256" key="6">
    <source>
        <dbReference type="PROSITE-ProRule" id="PRU00047"/>
    </source>
</evidence>
<evidence type="ECO:0000256" key="1">
    <source>
        <dbReference type="ARBA" id="ARBA00004123"/>
    </source>
</evidence>
<dbReference type="PANTHER" id="PTHR15439">
    <property type="entry name" value="RETINOBLASTOMA-BINDING PROTEIN 6"/>
    <property type="match status" value="1"/>
</dbReference>
<evidence type="ECO:0008006" key="12">
    <source>
        <dbReference type="Google" id="ProtNLM"/>
    </source>
</evidence>
<dbReference type="Gene3D" id="4.10.60.10">
    <property type="entry name" value="Zinc finger, CCHC-type"/>
    <property type="match status" value="1"/>
</dbReference>
<evidence type="ECO:0000256" key="5">
    <source>
        <dbReference type="ARBA" id="ARBA00023242"/>
    </source>
</evidence>
<comment type="caution">
    <text evidence="10">The sequence shown here is derived from an EMBL/GenBank/DDBJ whole genome shotgun (WGS) entry which is preliminary data.</text>
</comment>
<feature type="compositionally biased region" description="Low complexity" evidence="7">
    <location>
        <begin position="546"/>
        <end position="557"/>
    </location>
</feature>
<feature type="compositionally biased region" description="Low complexity" evidence="7">
    <location>
        <begin position="392"/>
        <end position="408"/>
    </location>
</feature>
<keyword evidence="11" id="KW-1185">Reference proteome</keyword>
<dbReference type="GO" id="GO:0061630">
    <property type="term" value="F:ubiquitin protein ligase activity"/>
    <property type="evidence" value="ECO:0007669"/>
    <property type="project" value="InterPro"/>
</dbReference>
<dbReference type="PROSITE" id="PS51282">
    <property type="entry name" value="DWNN"/>
    <property type="match status" value="1"/>
</dbReference>
<dbReference type="InterPro" id="IPR001878">
    <property type="entry name" value="Znf_CCHC"/>
</dbReference>
<dbReference type="SMART" id="SM01180">
    <property type="entry name" value="DWNN"/>
    <property type="match status" value="1"/>
</dbReference>
<dbReference type="GO" id="GO:0006511">
    <property type="term" value="P:ubiquitin-dependent protein catabolic process"/>
    <property type="evidence" value="ECO:0007669"/>
    <property type="project" value="TreeGrafter"/>
</dbReference>
<dbReference type="Gene3D" id="3.10.20.90">
    <property type="entry name" value="Phosphatidylinositol 3-kinase Catalytic Subunit, Chain A, domain 1"/>
    <property type="match status" value="1"/>
</dbReference>
<feature type="compositionally biased region" description="Basic and acidic residues" evidence="7">
    <location>
        <begin position="443"/>
        <end position="457"/>
    </location>
</feature>
<dbReference type="PROSITE" id="PS50158">
    <property type="entry name" value="ZF_CCHC"/>
    <property type="match status" value="1"/>
</dbReference>
<dbReference type="InterPro" id="IPR033489">
    <property type="entry name" value="RBBP6"/>
</dbReference>
<dbReference type="GO" id="GO:0016567">
    <property type="term" value="P:protein ubiquitination"/>
    <property type="evidence" value="ECO:0007669"/>
    <property type="project" value="InterPro"/>
</dbReference>
<dbReference type="InParanoid" id="A0A151ZJT1"/>
<sequence length="563" mass="63142">MSVHIKFKAAKDFDSIALDGENISVLDLKKLIVAKKKLGKNFGVDYDLIITNSLTNEDYRDESTLIPKNTSLVVARLPISIHRSMLHNGPNSGGVTQLSTPPPPAPLIINTGTTGGDDSSNDPLTSEQNESAKINALIQQSHASVPSKYAPGPMGGGFHFNKHHHHGGGGYHQNMSNGNHYHPLQPITIMASTNNNQPQQPTEIKIPHANYICYRCNQPGHFIQQCPTNGDPKFDHHKMKKASGIPKTFLKPLNAQLNSQSNSTTGPSTVLLPHGGVAVVMQNETEFTRLAKAISLEEEYKKKQLSKDGDTISPPLKSSSPTRAPLNGNTDLKNTEQFLNESTTTTTSTTTSDNSNGNSTTPSKKRSLDDANSPIITGDGRDRSSSPSNDTDYNNKYNRNSNNNNSSDINKRLKYTEPSSHSGADGNRQNKERESRQQYSDFNDSRDNRENSRDSSKDSYSGNNRDSRDNYNRDYPRDSYRDNRDHNRDSRDNRDYRDSRDSSRDSRDNYNRDYRDSRDNRDSRDYHRRDSRDSHRERDTNKYDSRYSSSSSSSSYRGGKDRR</sequence>
<dbReference type="Pfam" id="PF13696">
    <property type="entry name" value="zf-CCHC_2"/>
    <property type="match status" value="1"/>
</dbReference>
<gene>
    <name evidence="10" type="ORF">DLAC_04426</name>
</gene>